<accession>A0A1V4HL55</accession>
<dbReference type="CDD" id="cd13585">
    <property type="entry name" value="PBP2_TMBP_like"/>
    <property type="match status" value="1"/>
</dbReference>
<evidence type="ECO:0000313" key="2">
    <source>
        <dbReference type="EMBL" id="OPH58129.1"/>
    </source>
</evidence>
<reference evidence="3" key="1">
    <citation type="submission" date="2016-07" db="EMBL/GenBank/DDBJ databases">
        <authorList>
            <person name="Florea S."/>
            <person name="Webb J.S."/>
            <person name="Jaromczyk J."/>
            <person name="Schardl C.L."/>
        </authorList>
    </citation>
    <scope>NUCLEOTIDE SEQUENCE [LARGE SCALE GENOMIC DNA]</scope>
    <source>
        <strain evidence="3">CY1</strain>
    </source>
</reference>
<dbReference type="PROSITE" id="PS51257">
    <property type="entry name" value="PROKAR_LIPOPROTEIN"/>
    <property type="match status" value="1"/>
</dbReference>
<dbReference type="RefSeq" id="WP_079412569.1">
    <property type="nucleotide sequence ID" value="NZ_MBTG01000011.1"/>
</dbReference>
<organism evidence="2 3">
    <name type="scientific">Paenibacillus ferrarius</name>
    <dbReference type="NCBI Taxonomy" id="1469647"/>
    <lineage>
        <taxon>Bacteria</taxon>
        <taxon>Bacillati</taxon>
        <taxon>Bacillota</taxon>
        <taxon>Bacilli</taxon>
        <taxon>Bacillales</taxon>
        <taxon>Paenibacillaceae</taxon>
        <taxon>Paenibacillus</taxon>
    </lineage>
</organism>
<dbReference type="SUPFAM" id="SSF53850">
    <property type="entry name" value="Periplasmic binding protein-like II"/>
    <property type="match status" value="1"/>
</dbReference>
<dbReference type="Gene3D" id="3.40.190.10">
    <property type="entry name" value="Periplasmic binding protein-like II"/>
    <property type="match status" value="1"/>
</dbReference>
<proteinExistence type="predicted"/>
<evidence type="ECO:0000256" key="1">
    <source>
        <dbReference type="SAM" id="SignalP"/>
    </source>
</evidence>
<dbReference type="InterPro" id="IPR006059">
    <property type="entry name" value="SBP"/>
</dbReference>
<dbReference type="Pfam" id="PF01547">
    <property type="entry name" value="SBP_bac_1"/>
    <property type="match status" value="1"/>
</dbReference>
<feature type="signal peptide" evidence="1">
    <location>
        <begin position="1"/>
        <end position="21"/>
    </location>
</feature>
<keyword evidence="1" id="KW-0732">Signal</keyword>
<name>A0A1V4HL55_9BACL</name>
<feature type="chain" id="PRO_5039716967" description="ABC transporter substrate-binding protein" evidence="1">
    <location>
        <begin position="22"/>
        <end position="445"/>
    </location>
</feature>
<dbReference type="InterPro" id="IPR050490">
    <property type="entry name" value="Bact_solute-bd_prot1"/>
</dbReference>
<dbReference type="PANTHER" id="PTHR43649:SF12">
    <property type="entry name" value="DIACETYLCHITOBIOSE BINDING PROTEIN DASA"/>
    <property type="match status" value="1"/>
</dbReference>
<dbReference type="PANTHER" id="PTHR43649">
    <property type="entry name" value="ARABINOSE-BINDING PROTEIN-RELATED"/>
    <property type="match status" value="1"/>
</dbReference>
<dbReference type="Proteomes" id="UP000190626">
    <property type="component" value="Unassembled WGS sequence"/>
</dbReference>
<dbReference type="AlphaFoldDB" id="A0A1V4HL55"/>
<keyword evidence="3" id="KW-1185">Reference proteome</keyword>
<gene>
    <name evidence="2" type="ORF">BC351_24625</name>
</gene>
<evidence type="ECO:0008006" key="4">
    <source>
        <dbReference type="Google" id="ProtNLM"/>
    </source>
</evidence>
<sequence>MKSKRMIWTSSILALTLGITACSGQKSEAPPSAGASTTDKGKGVITLKIMSATQTETPGGPAEKSIADKYMEQHPNVKIEFVGVPMNEMYKKISVLAAAADLPDAFTSTPEFMRTAYGMNITEDLTKLFGADYLKEFYPNMIQESSIDGKLQLLPWTATPQALIYRGDWFEKEGLKAPETWDDFLEAAKKLTKDTKGNGKTDQWGFALIGTRNTSGGTRFLPVLRSFGAEEIRKDASGKWITDLDTPKAKEALQFYVDLNNKYHVVPPGVTETGFPEAASLMATGKAAMIISGPNAIGTILSQNPDLKGKLYSAPIPKKEEHKATFGLLGYSVSAQSKNKEAVADYLKFLVSQENALKMNDVTGTLPTKIEAGKSQQMSTPEKAGFVKALEFAYSTPTFSAYSQFYDIVAEEYQTLLATDSKMNVDSVAKKAADRANELIGKEGK</sequence>
<comment type="caution">
    <text evidence="2">The sequence shown here is derived from an EMBL/GenBank/DDBJ whole genome shotgun (WGS) entry which is preliminary data.</text>
</comment>
<dbReference type="STRING" id="1469647.BC351_24625"/>
<dbReference type="OrthoDB" id="9782846at2"/>
<protein>
    <recommendedName>
        <fullName evidence="4">ABC transporter substrate-binding protein</fullName>
    </recommendedName>
</protein>
<dbReference type="EMBL" id="MBTG01000011">
    <property type="protein sequence ID" value="OPH58129.1"/>
    <property type="molecule type" value="Genomic_DNA"/>
</dbReference>
<evidence type="ECO:0000313" key="3">
    <source>
        <dbReference type="Proteomes" id="UP000190626"/>
    </source>
</evidence>